<feature type="compositionally biased region" description="Acidic residues" evidence="1">
    <location>
        <begin position="103"/>
        <end position="116"/>
    </location>
</feature>
<keyword evidence="3" id="KW-1185">Reference proteome</keyword>
<accession>A0A183J3H3</accession>
<name>A0A183J3H3_9BILA</name>
<gene>
    <name evidence="2" type="ORF">SBAD_LOCUS10421</name>
</gene>
<evidence type="ECO:0000313" key="4">
    <source>
        <dbReference type="WBParaSite" id="SBAD_0001078701-mRNA-1"/>
    </source>
</evidence>
<protein>
    <submittedName>
        <fullName evidence="4">DUF4806 domain-containing protein</fullName>
    </submittedName>
</protein>
<dbReference type="AlphaFoldDB" id="A0A183J3H3"/>
<feature type="region of interest" description="Disordered" evidence="1">
    <location>
        <begin position="98"/>
        <end position="126"/>
    </location>
</feature>
<evidence type="ECO:0000313" key="3">
    <source>
        <dbReference type="Proteomes" id="UP000270296"/>
    </source>
</evidence>
<proteinExistence type="predicted"/>
<dbReference type="EMBL" id="UZAM01014052">
    <property type="protein sequence ID" value="VDP31692.1"/>
    <property type="molecule type" value="Genomic_DNA"/>
</dbReference>
<dbReference type="Proteomes" id="UP000270296">
    <property type="component" value="Unassembled WGS sequence"/>
</dbReference>
<reference evidence="2 3" key="2">
    <citation type="submission" date="2018-11" db="EMBL/GenBank/DDBJ databases">
        <authorList>
            <consortium name="Pathogen Informatics"/>
        </authorList>
    </citation>
    <scope>NUCLEOTIDE SEQUENCE [LARGE SCALE GENOMIC DNA]</scope>
</reference>
<dbReference type="WBParaSite" id="SBAD_0001078701-mRNA-1">
    <property type="protein sequence ID" value="SBAD_0001078701-mRNA-1"/>
    <property type="gene ID" value="SBAD_0001078701"/>
</dbReference>
<feature type="compositionally biased region" description="Basic and acidic residues" evidence="1">
    <location>
        <begin position="117"/>
        <end position="126"/>
    </location>
</feature>
<evidence type="ECO:0000313" key="2">
    <source>
        <dbReference type="EMBL" id="VDP31692.1"/>
    </source>
</evidence>
<sequence length="233" mass="26297">LANDNRTGVDVLVEANHLFDVHHLVSVNELRTGVETTKGDGEVAEVHKPVRCEQPAEIDESREFNTLLADDVISQGPILLPASTKITENSAEIAEKHRHEEDNLQENELEEEELEVDGQKESEEHNQPTVNVDVTHLSSLLAILRQELAACSKSPIRKTNNKVQIHRYVAPYFKDRRLMFPPRNPDSIEMVRMNIIDAAAPPMRGWKLEEANKLQQAVKAAVKKKLLVPLESR</sequence>
<evidence type="ECO:0000256" key="1">
    <source>
        <dbReference type="SAM" id="MobiDB-lite"/>
    </source>
</evidence>
<organism evidence="4">
    <name type="scientific">Soboliphyme baturini</name>
    <dbReference type="NCBI Taxonomy" id="241478"/>
    <lineage>
        <taxon>Eukaryota</taxon>
        <taxon>Metazoa</taxon>
        <taxon>Ecdysozoa</taxon>
        <taxon>Nematoda</taxon>
        <taxon>Enoplea</taxon>
        <taxon>Dorylaimia</taxon>
        <taxon>Dioctophymatida</taxon>
        <taxon>Dioctophymatoidea</taxon>
        <taxon>Soboliphymatidae</taxon>
        <taxon>Soboliphyme</taxon>
    </lineage>
</organism>
<reference evidence="4" key="1">
    <citation type="submission" date="2016-06" db="UniProtKB">
        <authorList>
            <consortium name="WormBaseParasite"/>
        </authorList>
    </citation>
    <scope>IDENTIFICATION</scope>
</reference>